<protein>
    <submittedName>
        <fullName evidence="1">Uncharacterized protein</fullName>
    </submittedName>
</protein>
<sequence length="65" mass="7597">MAIPAQPHDVVHKRFDKKKTTLSKEISGPHEFPRNFLVPRNSQEVLGLQKFSGVSWFQEKMWCTK</sequence>
<feature type="non-terminal residue" evidence="1">
    <location>
        <position position="1"/>
    </location>
</feature>
<reference evidence="1" key="1">
    <citation type="submission" date="2022-11" db="EMBL/GenBank/DDBJ databases">
        <title>Centuries of genome instability and evolution in soft-shell clam transmissible cancer (bioRxiv).</title>
        <authorList>
            <person name="Hart S.F.M."/>
            <person name="Yonemitsu M.A."/>
            <person name="Giersch R.M."/>
            <person name="Beal B.F."/>
            <person name="Arriagada G."/>
            <person name="Davis B.W."/>
            <person name="Ostrander E.A."/>
            <person name="Goff S.P."/>
            <person name="Metzger M.J."/>
        </authorList>
    </citation>
    <scope>NUCLEOTIDE SEQUENCE</scope>
    <source>
        <strain evidence="1">MELC-2E11</strain>
        <tissue evidence="1">Siphon/mantle</tissue>
    </source>
</reference>
<name>A0ABY7G181_MYAAR</name>
<dbReference type="EMBL" id="CP111026">
    <property type="protein sequence ID" value="WAR28175.1"/>
    <property type="molecule type" value="Genomic_DNA"/>
</dbReference>
<accession>A0ABY7G181</accession>
<proteinExistence type="predicted"/>
<dbReference type="Proteomes" id="UP001164746">
    <property type="component" value="Chromosome 15"/>
</dbReference>
<organism evidence="1 2">
    <name type="scientific">Mya arenaria</name>
    <name type="common">Soft-shell clam</name>
    <dbReference type="NCBI Taxonomy" id="6604"/>
    <lineage>
        <taxon>Eukaryota</taxon>
        <taxon>Metazoa</taxon>
        <taxon>Spiralia</taxon>
        <taxon>Lophotrochozoa</taxon>
        <taxon>Mollusca</taxon>
        <taxon>Bivalvia</taxon>
        <taxon>Autobranchia</taxon>
        <taxon>Heteroconchia</taxon>
        <taxon>Euheterodonta</taxon>
        <taxon>Imparidentia</taxon>
        <taxon>Neoheterodontei</taxon>
        <taxon>Myida</taxon>
        <taxon>Myoidea</taxon>
        <taxon>Myidae</taxon>
        <taxon>Mya</taxon>
    </lineage>
</organism>
<evidence type="ECO:0000313" key="2">
    <source>
        <dbReference type="Proteomes" id="UP001164746"/>
    </source>
</evidence>
<gene>
    <name evidence="1" type="ORF">MAR_013879</name>
</gene>
<evidence type="ECO:0000313" key="1">
    <source>
        <dbReference type="EMBL" id="WAR28175.1"/>
    </source>
</evidence>
<keyword evidence="2" id="KW-1185">Reference proteome</keyword>